<keyword evidence="2" id="KW-0812">Transmembrane</keyword>
<feature type="transmembrane region" description="Helical" evidence="2">
    <location>
        <begin position="200"/>
        <end position="218"/>
    </location>
</feature>
<feature type="transmembrane region" description="Helical" evidence="2">
    <location>
        <begin position="130"/>
        <end position="148"/>
    </location>
</feature>
<evidence type="ECO:0000256" key="1">
    <source>
        <dbReference type="SAM" id="MobiDB-lite"/>
    </source>
</evidence>
<feature type="transmembrane region" description="Helical" evidence="2">
    <location>
        <begin position="95"/>
        <end position="118"/>
    </location>
</feature>
<dbReference type="Pfam" id="PF09490">
    <property type="entry name" value="CbtA"/>
    <property type="match status" value="1"/>
</dbReference>
<accession>A0ABW7WY74</accession>
<dbReference type="InterPro" id="IPR012666">
    <property type="entry name" value="CbtA_put"/>
</dbReference>
<keyword evidence="2" id="KW-1133">Transmembrane helix</keyword>
<feature type="region of interest" description="Disordered" evidence="1">
    <location>
        <begin position="66"/>
        <end position="87"/>
    </location>
</feature>
<reference evidence="3 4" key="1">
    <citation type="submission" date="2024-10" db="EMBL/GenBank/DDBJ databases">
        <title>The Natural Products Discovery Center: Release of the First 8490 Sequenced Strains for Exploring Actinobacteria Biosynthetic Diversity.</title>
        <authorList>
            <person name="Kalkreuter E."/>
            <person name="Kautsar S.A."/>
            <person name="Yang D."/>
            <person name="Bader C.D."/>
            <person name="Teijaro C.N."/>
            <person name="Fluegel L."/>
            <person name="Davis C.M."/>
            <person name="Simpson J.R."/>
            <person name="Lauterbach L."/>
            <person name="Steele A.D."/>
            <person name="Gui C."/>
            <person name="Meng S."/>
            <person name="Li G."/>
            <person name="Viehrig K."/>
            <person name="Ye F."/>
            <person name="Su P."/>
            <person name="Kiefer A.F."/>
            <person name="Nichols A."/>
            <person name="Cepeda A.J."/>
            <person name="Yan W."/>
            <person name="Fan B."/>
            <person name="Jiang Y."/>
            <person name="Adhikari A."/>
            <person name="Zheng C.-J."/>
            <person name="Schuster L."/>
            <person name="Cowan T.M."/>
            <person name="Smanski M.J."/>
            <person name="Chevrette M.G."/>
            <person name="De Carvalho L.P.S."/>
            <person name="Shen B."/>
        </authorList>
    </citation>
    <scope>NUCLEOTIDE SEQUENCE [LARGE SCALE GENOMIC DNA]</scope>
    <source>
        <strain evidence="3 4">NPDC019275</strain>
    </source>
</reference>
<feature type="transmembrane region" description="Helical" evidence="2">
    <location>
        <begin position="24"/>
        <end position="46"/>
    </location>
</feature>
<protein>
    <submittedName>
        <fullName evidence="3">CbtA family protein</fullName>
    </submittedName>
</protein>
<feature type="transmembrane region" description="Helical" evidence="2">
    <location>
        <begin position="168"/>
        <end position="188"/>
    </location>
</feature>
<proteinExistence type="predicted"/>
<dbReference type="RefSeq" id="WP_397092449.1">
    <property type="nucleotide sequence ID" value="NZ_JBIRYO010000005.1"/>
</dbReference>
<keyword evidence="4" id="KW-1185">Reference proteome</keyword>
<feature type="transmembrane region" description="Helical" evidence="2">
    <location>
        <begin position="238"/>
        <end position="258"/>
    </location>
</feature>
<keyword evidence="2" id="KW-0472">Membrane</keyword>
<comment type="caution">
    <text evidence="3">The sequence shown here is derived from an EMBL/GenBank/DDBJ whole genome shotgun (WGS) entry which is preliminary data.</text>
</comment>
<evidence type="ECO:0000313" key="3">
    <source>
        <dbReference type="EMBL" id="MFI2473800.1"/>
    </source>
</evidence>
<name>A0ABW7WY74_9NOCA</name>
<evidence type="ECO:0000313" key="4">
    <source>
        <dbReference type="Proteomes" id="UP001611415"/>
    </source>
</evidence>
<sequence>MPLNQPAPPAPSAAVPLGGSLKTLLLRGLLAGLIAGLLAATVGYFVGEPKVDAAIAIEEANAAAQESHHASAEPASGHSHGDEEEPLISRSGQKFGQFLALGLSGLAFGAIFASVAHFARRHTDLSGPKLAIGLGLAGWAAIVAVPFFKYPANPPAVGDPETINDRTLLWVASVLLGLAAVGAAVYAYKLLRGQLDTVRLIAGVAAFALITALGYVLLPGVDEVAADFPPSLLWQFRIASLAVSATLWAALGLGFAALTEFAQRTSTPVRGAVATAG</sequence>
<dbReference type="Proteomes" id="UP001611415">
    <property type="component" value="Unassembled WGS sequence"/>
</dbReference>
<gene>
    <name evidence="3" type="ORF">ACH49W_10530</name>
</gene>
<evidence type="ECO:0000256" key="2">
    <source>
        <dbReference type="SAM" id="Phobius"/>
    </source>
</evidence>
<dbReference type="EMBL" id="JBIRYO010000005">
    <property type="protein sequence ID" value="MFI2473800.1"/>
    <property type="molecule type" value="Genomic_DNA"/>
</dbReference>
<organism evidence="3 4">
    <name type="scientific">Nocardia xishanensis</name>
    <dbReference type="NCBI Taxonomy" id="238964"/>
    <lineage>
        <taxon>Bacteria</taxon>
        <taxon>Bacillati</taxon>
        <taxon>Actinomycetota</taxon>
        <taxon>Actinomycetes</taxon>
        <taxon>Mycobacteriales</taxon>
        <taxon>Nocardiaceae</taxon>
        <taxon>Nocardia</taxon>
    </lineage>
</organism>